<dbReference type="GO" id="GO:0000076">
    <property type="term" value="P:DNA replication checkpoint signaling"/>
    <property type="evidence" value="ECO:0007669"/>
    <property type="project" value="TreeGrafter"/>
</dbReference>
<proteinExistence type="predicted"/>
<evidence type="ECO:0000256" key="5">
    <source>
        <dbReference type="SAM" id="MobiDB-lite"/>
    </source>
</evidence>
<dbReference type="OrthoDB" id="310853at2759"/>
<feature type="compositionally biased region" description="Basic and acidic residues" evidence="5">
    <location>
        <begin position="1150"/>
        <end position="1160"/>
    </location>
</feature>
<evidence type="ECO:0000256" key="2">
    <source>
        <dbReference type="ARBA" id="ARBA00022880"/>
    </source>
</evidence>
<comment type="caution">
    <text evidence="7">The sequence shown here is derived from an EMBL/GenBank/DDBJ whole genome shotgun (WGS) entry which is preliminary data.</text>
</comment>
<name>A0A9P3H4S6_9FUNG</name>
<evidence type="ECO:0000313" key="7">
    <source>
        <dbReference type="EMBL" id="GJJ69995.1"/>
    </source>
</evidence>
<evidence type="ECO:0000259" key="6">
    <source>
        <dbReference type="Pfam" id="PF04821"/>
    </source>
</evidence>
<feature type="region of interest" description="Disordered" evidence="5">
    <location>
        <begin position="280"/>
        <end position="301"/>
    </location>
</feature>
<protein>
    <submittedName>
        <fullName evidence="7">Replication fork protection complex subunit Tof1/Swi1</fullName>
    </submittedName>
</protein>
<accession>A0A9P3H4S6</accession>
<evidence type="ECO:0000256" key="1">
    <source>
        <dbReference type="ARBA" id="ARBA00004123"/>
    </source>
</evidence>
<comment type="subcellular location">
    <subcellularLocation>
        <location evidence="1">Nucleus</location>
    </subcellularLocation>
</comment>
<reference evidence="7" key="2">
    <citation type="journal article" date="2022" name="Microbiol. Resour. Announc.">
        <title>Whole-Genome Sequence of Entomortierella parvispora E1425, a Mucoromycotan Fungus Associated with Burkholderiaceae-Related Endosymbiotic Bacteria.</title>
        <authorList>
            <person name="Herlambang A."/>
            <person name="Guo Y."/>
            <person name="Takashima Y."/>
            <person name="Narisawa K."/>
            <person name="Ohta H."/>
            <person name="Nishizawa T."/>
        </authorList>
    </citation>
    <scope>NUCLEOTIDE SEQUENCE</scope>
    <source>
        <strain evidence="7">E1425</strain>
    </source>
</reference>
<feature type="compositionally biased region" description="Basic and acidic residues" evidence="5">
    <location>
        <begin position="1004"/>
        <end position="1023"/>
    </location>
</feature>
<feature type="region of interest" description="Disordered" evidence="5">
    <location>
        <begin position="575"/>
        <end position="639"/>
    </location>
</feature>
<dbReference type="PANTHER" id="PTHR22940:SF4">
    <property type="entry name" value="PROTEIN TIMELESS HOMOLOG"/>
    <property type="match status" value="1"/>
</dbReference>
<dbReference type="GO" id="GO:0006281">
    <property type="term" value="P:DNA repair"/>
    <property type="evidence" value="ECO:0007669"/>
    <property type="project" value="TreeGrafter"/>
</dbReference>
<dbReference type="EMBL" id="BQFW01000003">
    <property type="protein sequence ID" value="GJJ69995.1"/>
    <property type="molecule type" value="Genomic_DNA"/>
</dbReference>
<feature type="compositionally biased region" description="Acidic residues" evidence="5">
    <location>
        <begin position="629"/>
        <end position="638"/>
    </location>
</feature>
<dbReference type="GO" id="GO:0003677">
    <property type="term" value="F:DNA binding"/>
    <property type="evidence" value="ECO:0007669"/>
    <property type="project" value="TreeGrafter"/>
</dbReference>
<sequence>MDPDQESLLVSTCSALGGYEHVSEDWNDDTQVYVMGDECLECMKDIKKFIKFFGDHPDNPALVLLARMGTLENDLIPIMLLNSPADNEVKERLVLACIELIVPMTWIIDFKELQAAAEKQEDDSVVGNLHQKTEILRAYKLACIQPRVMEAVVGVLMRPLNVEYRLRTTRDQAIIRLGLSLFRNLVAIQDAETSITGSMNQFISSVMQDTLLERFKEEAVLTLLLVLASSSTEPQYVEWNAITLEIFYHIFSGIDPAELIPSASSGGTVNTRLQDLLAKEERERTSKSTAGRKRHDRFGTTGSVKLQDGTTIVLHKKGALFTDFEQQLDDIKKPRAKKKHLKEEGEYRKNLTKSGMLRLRNLASTFLESCYNPFFETLRKDIEYGREKIKPHHRKQYLFLMTFLLKFQRLYVDYLNRQFAEKKKKAQPFMLKTLEEKHEKDLYEYGFHLVATSMEVTCVFQIITKIREAYELKEFDDVRVGVNCLQELLSTLYVMSKSGDQELKDASDHVQINLYYEEATLELLIDLVKTYGVQSKKYLHAVLKMIHILLKSLESYSKEKPDLIVRKVVAQRKKKDKKKTAEGTAGTKGTEGAEGAEGTEGAQGDDAQQAENTDQADGESQPAHHNENDNEDDVESQENEVRRIAKERRFHFQTFENRFANESVVATYCAFLEDFATLDESELHLAASMFHRIALSCKNLGVFYKMSTLHLFHQILLKGHEGTRKDLEPFVNYILHQFFKKLQEYPLLMVDTFFPRLKQTCLDINVGRDAVEMENRAQKEKKEKRLMNIELQVDPKRSESEQIQIAVMGLLDEDKEDLVLWVIDILGEAVVKRMTMTIRTEQELGENPDLMYSVEGVEDIPIEAVTPARQTSIRVEPRFRLLLKLLSFTKTETFDGGLQYSIPKTLPTETLHDYQELIQEVLDKETRGERDPDIDFAALITKINKTKAPSGGTRRRTGVNGQDVEPAAVPVYHSAEYVIDSEDDEDIYFDKEKRLRERTSMKFTEEQNERMKQSAAMEAEKKRLQSLRNGGATAKAILSRLEKNGALGDEDENVADQDQRRKRAVSLDDDSEDEDQDDDDDEDKENRPPKPKSASDVESSDDDARAPRRISMGTAEVTKSLSERLASSTLTSPAKKRRAILLDSDEDEDSGRIDDQKADGVKPAVSGTKEDYEPARKKVVPEDHYDEDDSDMFDEGDSDGFGDGSQYVTSRYPYLPMRILDDDDSDGFSDGSQYLTSRRPRRPMVSLDDDDTDGFSDGSQYLYSRRPRRPRMVIDDDTDGFSHGSSEEEEVIDSSDEFSQDGRDEVDSGGVNAGTKPDQREQL</sequence>
<evidence type="ECO:0000313" key="8">
    <source>
        <dbReference type="Proteomes" id="UP000827284"/>
    </source>
</evidence>
<feature type="compositionally biased region" description="Acidic residues" evidence="5">
    <location>
        <begin position="1287"/>
        <end position="1299"/>
    </location>
</feature>
<feature type="compositionally biased region" description="Acidic residues" evidence="5">
    <location>
        <begin position="1067"/>
        <end position="1083"/>
    </location>
</feature>
<dbReference type="PANTHER" id="PTHR22940">
    <property type="entry name" value="TIMEOUT/TIMELESS-2"/>
    <property type="match status" value="1"/>
</dbReference>
<keyword evidence="4" id="KW-0131">Cell cycle</keyword>
<evidence type="ECO:0000256" key="4">
    <source>
        <dbReference type="ARBA" id="ARBA00023306"/>
    </source>
</evidence>
<feature type="domain" description="Timeless N-terminal" evidence="6">
    <location>
        <begin position="32"/>
        <end position="304"/>
    </location>
</feature>
<reference evidence="7" key="1">
    <citation type="submission" date="2021-11" db="EMBL/GenBank/DDBJ databases">
        <authorList>
            <person name="Herlambang A."/>
            <person name="Guo Y."/>
            <person name="Takashima Y."/>
            <person name="Nishizawa T."/>
        </authorList>
    </citation>
    <scope>NUCLEOTIDE SEQUENCE</scope>
    <source>
        <strain evidence="7">E1425</strain>
    </source>
</reference>
<feature type="region of interest" description="Disordered" evidence="5">
    <location>
        <begin position="1047"/>
        <end position="1323"/>
    </location>
</feature>
<keyword evidence="3" id="KW-0539">Nucleus</keyword>
<dbReference type="GO" id="GO:0043111">
    <property type="term" value="P:replication fork arrest"/>
    <property type="evidence" value="ECO:0007669"/>
    <property type="project" value="TreeGrafter"/>
</dbReference>
<evidence type="ECO:0000256" key="3">
    <source>
        <dbReference type="ARBA" id="ARBA00023242"/>
    </source>
</evidence>
<feature type="compositionally biased region" description="Basic and acidic residues" evidence="5">
    <location>
        <begin position="1168"/>
        <end position="1183"/>
    </location>
</feature>
<dbReference type="GO" id="GO:0031298">
    <property type="term" value="C:replication fork protection complex"/>
    <property type="evidence" value="ECO:0007669"/>
    <property type="project" value="TreeGrafter"/>
</dbReference>
<dbReference type="InterPro" id="IPR006906">
    <property type="entry name" value="Timeless_N"/>
</dbReference>
<gene>
    <name evidence="7" type="ORF">EMPS_02344</name>
</gene>
<keyword evidence="8" id="KW-1185">Reference proteome</keyword>
<feature type="compositionally biased region" description="Polar residues" evidence="5">
    <location>
        <begin position="1117"/>
        <end position="1132"/>
    </location>
</feature>
<dbReference type="Proteomes" id="UP000827284">
    <property type="component" value="Unassembled WGS sequence"/>
</dbReference>
<keyword evidence="2" id="KW-0236">DNA replication inhibitor</keyword>
<dbReference type="InterPro" id="IPR044998">
    <property type="entry name" value="Timeless"/>
</dbReference>
<feature type="region of interest" description="Disordered" evidence="5">
    <location>
        <begin position="1004"/>
        <end position="1025"/>
    </location>
</feature>
<organism evidence="7 8">
    <name type="scientific">Entomortierella parvispora</name>
    <dbReference type="NCBI Taxonomy" id="205924"/>
    <lineage>
        <taxon>Eukaryota</taxon>
        <taxon>Fungi</taxon>
        <taxon>Fungi incertae sedis</taxon>
        <taxon>Mucoromycota</taxon>
        <taxon>Mortierellomycotina</taxon>
        <taxon>Mortierellomycetes</taxon>
        <taxon>Mortierellales</taxon>
        <taxon>Mortierellaceae</taxon>
        <taxon>Entomortierella</taxon>
    </lineage>
</organism>
<feature type="compositionally biased region" description="Acidic residues" evidence="5">
    <location>
        <begin position="1184"/>
        <end position="1200"/>
    </location>
</feature>
<dbReference type="Pfam" id="PF04821">
    <property type="entry name" value="TIMELESS"/>
    <property type="match status" value="1"/>
</dbReference>